<keyword evidence="1" id="KW-0540">Nuclease</keyword>
<dbReference type="InterPro" id="IPR007061">
    <property type="entry name" value="MST-like"/>
</dbReference>
<protein>
    <submittedName>
        <fullName evidence="1">Type I restriction endonuclease subunit M</fullName>
    </submittedName>
</protein>
<dbReference type="Gene3D" id="1.20.120.450">
    <property type="entry name" value="dinb family like domain"/>
    <property type="match status" value="1"/>
</dbReference>
<gene>
    <name evidence="1" type="ORF">AT728_26605</name>
</gene>
<dbReference type="AlphaFoldDB" id="A0A0W7WXF9"/>
<dbReference type="Proteomes" id="UP000054804">
    <property type="component" value="Unassembled WGS sequence"/>
</dbReference>
<sequence>MAGSCPVIDDFVKERLHSDLRQIREAMLWKLDGLGEYDVRRPLTPTGTNLLGLVKHLSLWECRYFGEVFDRPFPEPLPRWDDVAEHGADLWVTEHETREEITDRYRRAWEHSDATITALSIDALGHVPWWPRPDVKLFNILVHVLTETNRHAGHADILREQLDNSTGTTAEYAAPPHDVALWEAHRAKIERAARAAAEMDQHSPLP</sequence>
<keyword evidence="2" id="KW-1185">Reference proteome</keyword>
<dbReference type="InterPro" id="IPR034660">
    <property type="entry name" value="DinB/YfiT-like"/>
</dbReference>
<name>A0A0W7WXF9_9ACTN</name>
<proteinExistence type="predicted"/>
<evidence type="ECO:0000313" key="2">
    <source>
        <dbReference type="Proteomes" id="UP000054804"/>
    </source>
</evidence>
<accession>A0A0W7WXF9</accession>
<keyword evidence="1" id="KW-0378">Hydrolase</keyword>
<evidence type="ECO:0000313" key="1">
    <source>
        <dbReference type="EMBL" id="KUF15191.1"/>
    </source>
</evidence>
<dbReference type="STRING" id="1765722.AT728_26605"/>
<dbReference type="Pfam" id="PF04978">
    <property type="entry name" value="MST"/>
    <property type="match status" value="1"/>
</dbReference>
<organism evidence="1 2">
    <name type="scientific">Streptomyces silvensis</name>
    <dbReference type="NCBI Taxonomy" id="1765722"/>
    <lineage>
        <taxon>Bacteria</taxon>
        <taxon>Bacillati</taxon>
        <taxon>Actinomycetota</taxon>
        <taxon>Actinomycetes</taxon>
        <taxon>Kitasatosporales</taxon>
        <taxon>Streptomycetaceae</taxon>
        <taxon>Streptomyces</taxon>
    </lineage>
</organism>
<reference evidence="1 2" key="1">
    <citation type="submission" date="2015-12" db="EMBL/GenBank/DDBJ databases">
        <title>Draft genome sequence of Streptomyces silvensis ATCC 53525, a producer of novel hormone antagonists.</title>
        <authorList>
            <person name="Johnston C.W."/>
            <person name="Li Y."/>
            <person name="Magarvey N.A."/>
        </authorList>
    </citation>
    <scope>NUCLEOTIDE SEQUENCE [LARGE SCALE GENOMIC DNA]</scope>
    <source>
        <strain evidence="1 2">ATCC 53525</strain>
    </source>
</reference>
<comment type="caution">
    <text evidence="1">The sequence shown here is derived from an EMBL/GenBank/DDBJ whole genome shotgun (WGS) entry which is preliminary data.</text>
</comment>
<dbReference type="GO" id="GO:0004519">
    <property type="term" value="F:endonuclease activity"/>
    <property type="evidence" value="ECO:0007669"/>
    <property type="project" value="UniProtKB-KW"/>
</dbReference>
<keyword evidence="1" id="KW-0255">Endonuclease</keyword>
<dbReference type="SUPFAM" id="SSF109854">
    <property type="entry name" value="DinB/YfiT-like putative metalloenzymes"/>
    <property type="match status" value="1"/>
</dbReference>
<dbReference type="EMBL" id="LOCL01000048">
    <property type="protein sequence ID" value="KUF15191.1"/>
    <property type="molecule type" value="Genomic_DNA"/>
</dbReference>